<evidence type="ECO:0000313" key="4">
    <source>
        <dbReference type="EMBL" id="BAD62541.1"/>
    </source>
</evidence>
<keyword evidence="2" id="KW-0472">Membrane</keyword>
<reference evidence="3" key="1">
    <citation type="submission" date="2003-10" db="EMBL/GenBank/DDBJ databases">
        <title>Oryza sativa nipponbare(GA3) genomic DNA, chromosome 7, BAC clone:B1042B08.</title>
        <authorList>
            <person name="Sasaki T."/>
            <person name="Matsumoto T."/>
            <person name="Katayose Y."/>
        </authorList>
    </citation>
    <scope>NUCLEOTIDE SEQUENCE</scope>
</reference>
<dbReference type="EMBL" id="AP006626">
    <property type="protein sequence ID" value="BAD32116.1"/>
    <property type="molecule type" value="Genomic_DNA"/>
</dbReference>
<evidence type="ECO:0000256" key="1">
    <source>
        <dbReference type="SAM" id="MobiDB-lite"/>
    </source>
</evidence>
<evidence type="ECO:0000313" key="3">
    <source>
        <dbReference type="EMBL" id="BAD32116.1"/>
    </source>
</evidence>
<keyword evidence="2" id="KW-0812">Transmembrane</keyword>
<name>Q69IS5_ORYSJ</name>
<evidence type="ECO:0000313" key="5">
    <source>
        <dbReference type="Proteomes" id="UP000000763"/>
    </source>
</evidence>
<feature type="compositionally biased region" description="Basic and acidic residues" evidence="1">
    <location>
        <begin position="98"/>
        <end position="112"/>
    </location>
</feature>
<dbReference type="EMBL" id="AP007258">
    <property type="protein sequence ID" value="BAD62541.1"/>
    <property type="molecule type" value="Genomic_DNA"/>
</dbReference>
<reference evidence="4" key="2">
    <citation type="submission" date="2004-09" db="EMBL/GenBank/DDBJ databases">
        <title>Oryza sativa nipponbare(GA3) genomic DNA, chromosome 7, BAC clone:B1155H11.</title>
        <authorList>
            <person name="Sasaki T."/>
            <person name="Matsumoto T."/>
            <person name="Fujisawa M."/>
        </authorList>
    </citation>
    <scope>NUCLEOTIDE SEQUENCE</scope>
</reference>
<dbReference type="Proteomes" id="UP000000763">
    <property type="component" value="Chromosome 7"/>
</dbReference>
<keyword evidence="2" id="KW-1133">Transmembrane helix</keyword>
<reference evidence="5" key="4">
    <citation type="journal article" date="2008" name="Nucleic Acids Res.">
        <title>The rice annotation project database (RAP-DB): 2008 update.</title>
        <authorList>
            <consortium name="The rice annotation project (RAP)"/>
        </authorList>
    </citation>
    <scope>GENOME REANNOTATION</scope>
    <source>
        <strain evidence="5">cv. Nipponbare</strain>
    </source>
</reference>
<reference evidence="5" key="3">
    <citation type="journal article" date="2005" name="Nature">
        <title>The map-based sequence of the rice genome.</title>
        <authorList>
            <consortium name="International rice genome sequencing project (IRGSP)"/>
            <person name="Matsumoto T."/>
            <person name="Wu J."/>
            <person name="Kanamori H."/>
            <person name="Katayose Y."/>
            <person name="Fujisawa M."/>
            <person name="Namiki N."/>
            <person name="Mizuno H."/>
            <person name="Yamamoto K."/>
            <person name="Antonio B.A."/>
            <person name="Baba T."/>
            <person name="Sakata K."/>
            <person name="Nagamura Y."/>
            <person name="Aoki H."/>
            <person name="Arikawa K."/>
            <person name="Arita K."/>
            <person name="Bito T."/>
            <person name="Chiden Y."/>
            <person name="Fujitsuka N."/>
            <person name="Fukunaka R."/>
            <person name="Hamada M."/>
            <person name="Harada C."/>
            <person name="Hayashi A."/>
            <person name="Hijishita S."/>
            <person name="Honda M."/>
            <person name="Hosokawa S."/>
            <person name="Ichikawa Y."/>
            <person name="Idonuma A."/>
            <person name="Iijima M."/>
            <person name="Ikeda M."/>
            <person name="Ikeno M."/>
            <person name="Ito K."/>
            <person name="Ito S."/>
            <person name="Ito T."/>
            <person name="Ito Y."/>
            <person name="Ito Y."/>
            <person name="Iwabuchi A."/>
            <person name="Kamiya K."/>
            <person name="Karasawa W."/>
            <person name="Kurita K."/>
            <person name="Katagiri S."/>
            <person name="Kikuta A."/>
            <person name="Kobayashi H."/>
            <person name="Kobayashi N."/>
            <person name="Machita K."/>
            <person name="Maehara T."/>
            <person name="Masukawa M."/>
            <person name="Mizubayashi T."/>
            <person name="Mukai Y."/>
            <person name="Nagasaki H."/>
            <person name="Nagata Y."/>
            <person name="Naito S."/>
            <person name="Nakashima M."/>
            <person name="Nakama Y."/>
            <person name="Nakamichi Y."/>
            <person name="Nakamura M."/>
            <person name="Meguro A."/>
            <person name="Negishi M."/>
            <person name="Ohta I."/>
            <person name="Ohta T."/>
            <person name="Okamoto M."/>
            <person name="Ono N."/>
            <person name="Saji S."/>
            <person name="Sakaguchi M."/>
            <person name="Sakai K."/>
            <person name="Shibata M."/>
            <person name="Shimokawa T."/>
            <person name="Song J."/>
            <person name="Takazaki Y."/>
            <person name="Terasawa K."/>
            <person name="Tsugane M."/>
            <person name="Tsuji K."/>
            <person name="Ueda S."/>
            <person name="Waki K."/>
            <person name="Yamagata H."/>
            <person name="Yamamoto M."/>
            <person name="Yamamoto S."/>
            <person name="Yamane H."/>
            <person name="Yoshiki S."/>
            <person name="Yoshihara R."/>
            <person name="Yukawa K."/>
            <person name="Zhong H."/>
            <person name="Yano M."/>
            <person name="Yuan Q."/>
            <person name="Ouyang S."/>
            <person name="Liu J."/>
            <person name="Jones K.M."/>
            <person name="Gansberger K."/>
            <person name="Moffat K."/>
            <person name="Hill J."/>
            <person name="Bera J."/>
            <person name="Fadrosh D."/>
            <person name="Jin S."/>
            <person name="Johri S."/>
            <person name="Kim M."/>
            <person name="Overton L."/>
            <person name="Reardon M."/>
            <person name="Tsitrin T."/>
            <person name="Vuong H."/>
            <person name="Weaver B."/>
            <person name="Ciecko A."/>
            <person name="Tallon L."/>
            <person name="Jackson J."/>
            <person name="Pai G."/>
            <person name="Aken S.V."/>
            <person name="Utterback T."/>
            <person name="Reidmuller S."/>
            <person name="Feldblyum T."/>
            <person name="Hsiao J."/>
            <person name="Zismann V."/>
            <person name="Iobst S."/>
            <person name="de Vazeille A.R."/>
            <person name="Buell C.R."/>
            <person name="Ying K."/>
            <person name="Li Y."/>
            <person name="Lu T."/>
            <person name="Huang Y."/>
            <person name="Zhao Q."/>
            <person name="Feng Q."/>
            <person name="Zhang L."/>
            <person name="Zhu J."/>
            <person name="Weng Q."/>
            <person name="Mu J."/>
            <person name="Lu Y."/>
            <person name="Fan D."/>
            <person name="Liu Y."/>
            <person name="Guan J."/>
            <person name="Zhang Y."/>
            <person name="Yu S."/>
            <person name="Liu X."/>
            <person name="Zhang Y."/>
            <person name="Hong G."/>
            <person name="Han B."/>
            <person name="Choisne N."/>
            <person name="Demange N."/>
            <person name="Orjeda G."/>
            <person name="Samain S."/>
            <person name="Cattolico L."/>
            <person name="Pelletier E."/>
            <person name="Couloux A."/>
            <person name="Segurens B."/>
            <person name="Wincker P."/>
            <person name="D'Hont A."/>
            <person name="Scarpelli C."/>
            <person name="Weissenbach J."/>
            <person name="Salanoubat M."/>
            <person name="Quetier F."/>
            <person name="Yu Y."/>
            <person name="Kim H.R."/>
            <person name="Rambo T."/>
            <person name="Currie J."/>
            <person name="Collura K."/>
            <person name="Luo M."/>
            <person name="Yang T."/>
            <person name="Ammiraju J.S.S."/>
            <person name="Engler F."/>
            <person name="Soderlund C."/>
            <person name="Wing R.A."/>
            <person name="Palmer L.E."/>
            <person name="de la Bastide M."/>
            <person name="Spiegel L."/>
            <person name="Nascimento L."/>
            <person name="Zutavern T."/>
            <person name="O'Shaughnessy A."/>
            <person name="Dike S."/>
            <person name="Dedhia N."/>
            <person name="Preston R."/>
            <person name="Balija V."/>
            <person name="McCombie W.R."/>
            <person name="Chow T."/>
            <person name="Chen H."/>
            <person name="Chung M."/>
            <person name="Chen C."/>
            <person name="Shaw J."/>
            <person name="Wu H."/>
            <person name="Hsiao K."/>
            <person name="Chao Y."/>
            <person name="Chu M."/>
            <person name="Cheng C."/>
            <person name="Hour A."/>
            <person name="Lee P."/>
            <person name="Lin S."/>
            <person name="Lin Y."/>
            <person name="Liou J."/>
            <person name="Liu S."/>
            <person name="Hsing Y."/>
            <person name="Raghuvanshi S."/>
            <person name="Mohanty A."/>
            <person name="Bharti A.K."/>
            <person name="Gaur A."/>
            <person name="Gupta V."/>
            <person name="Kumar D."/>
            <person name="Ravi V."/>
            <person name="Vij S."/>
            <person name="Kapur A."/>
            <person name="Khurana P."/>
            <person name="Khurana P."/>
            <person name="Khurana J.P."/>
            <person name="Tyagi A.K."/>
            <person name="Gaikwad K."/>
            <person name="Singh A."/>
            <person name="Dalal V."/>
            <person name="Srivastava S."/>
            <person name="Dixit A."/>
            <person name="Pal A.K."/>
            <person name="Ghazi I.A."/>
            <person name="Yadav M."/>
            <person name="Pandit A."/>
            <person name="Bhargava A."/>
            <person name="Sureshbabu K."/>
            <person name="Batra K."/>
            <person name="Sharma T.R."/>
            <person name="Mohapatra T."/>
            <person name="Singh N.K."/>
            <person name="Messing J."/>
            <person name="Nelson A.B."/>
            <person name="Fuks G."/>
            <person name="Kavchok S."/>
            <person name="Keizer G."/>
            <person name="Linton E."/>
            <person name="Llaca V."/>
            <person name="Song R."/>
            <person name="Tanyolac B."/>
            <person name="Young S."/>
            <person name="Ho-Il K."/>
            <person name="Hahn J.H."/>
            <person name="Sangsakoo G."/>
            <person name="Vanavichit A."/>
            <person name="de Mattos Luiz.A.T."/>
            <person name="Zimmer P.D."/>
            <person name="Malone G."/>
            <person name="Dellagostin O."/>
            <person name="de Oliveira A.C."/>
            <person name="Bevan M."/>
            <person name="Bancroft I."/>
            <person name="Minx P."/>
            <person name="Cordum H."/>
            <person name="Wilson R."/>
            <person name="Cheng Z."/>
            <person name="Jin W."/>
            <person name="Jiang J."/>
            <person name="Leong S.A."/>
            <person name="Iwama H."/>
            <person name="Gojobori T."/>
            <person name="Itoh T."/>
            <person name="Niimura Y."/>
            <person name="Fujii Y."/>
            <person name="Habara T."/>
            <person name="Sakai H."/>
            <person name="Sato Y."/>
            <person name="Wilson G."/>
            <person name="Kumar K."/>
            <person name="McCouch S."/>
            <person name="Juretic N."/>
            <person name="Hoen D."/>
            <person name="Wright S."/>
            <person name="Bruskiewich R."/>
            <person name="Bureau T."/>
            <person name="Miyao A."/>
            <person name="Hirochika H."/>
            <person name="Nishikawa T."/>
            <person name="Kadowaki K."/>
            <person name="Sugiura M."/>
            <person name="Burr B."/>
            <person name="Sasaki T."/>
        </authorList>
    </citation>
    <scope>NUCLEOTIDE SEQUENCE [LARGE SCALE GENOMIC DNA]</scope>
    <source>
        <strain evidence="5">cv. Nipponbare</strain>
    </source>
</reference>
<protein>
    <submittedName>
        <fullName evidence="3">Uncharacterized protein</fullName>
    </submittedName>
</protein>
<evidence type="ECO:0000256" key="2">
    <source>
        <dbReference type="SAM" id="Phobius"/>
    </source>
</evidence>
<accession>Q69IS5</accession>
<feature type="transmembrane region" description="Helical" evidence="2">
    <location>
        <begin position="30"/>
        <end position="50"/>
    </location>
</feature>
<dbReference type="AlphaFoldDB" id="Q69IS5"/>
<proteinExistence type="predicted"/>
<gene>
    <name evidence="3" type="ORF">B1042B08.47</name>
    <name evidence="4" type="ORF">B1155H11.7</name>
</gene>
<feature type="region of interest" description="Disordered" evidence="1">
    <location>
        <begin position="98"/>
        <end position="126"/>
    </location>
</feature>
<sequence>MTTSDRELGWAIRGHLREEDDDANSPGVTATAPLAPITAVAFFSLLRFFWPSSAYSCSRNTAGPPLRVTPRSPPPPLLAAGRLLPSFGRSHVVSVVLEDRAHKKKSSEDRLKKQGTGGEGGRDGVGSAGVSGCLAVGLTAAHEGLPTFEKCSASELKTKLEDQGSDPS</sequence>
<organism evidence="3 5">
    <name type="scientific">Oryza sativa subsp. japonica</name>
    <name type="common">Rice</name>
    <dbReference type="NCBI Taxonomy" id="39947"/>
    <lineage>
        <taxon>Eukaryota</taxon>
        <taxon>Viridiplantae</taxon>
        <taxon>Streptophyta</taxon>
        <taxon>Embryophyta</taxon>
        <taxon>Tracheophyta</taxon>
        <taxon>Spermatophyta</taxon>
        <taxon>Magnoliopsida</taxon>
        <taxon>Liliopsida</taxon>
        <taxon>Poales</taxon>
        <taxon>Poaceae</taxon>
        <taxon>BOP clade</taxon>
        <taxon>Oryzoideae</taxon>
        <taxon>Oryzeae</taxon>
        <taxon>Oryzinae</taxon>
        <taxon>Oryza</taxon>
        <taxon>Oryza sativa</taxon>
    </lineage>
</organism>
<feature type="compositionally biased region" description="Gly residues" evidence="1">
    <location>
        <begin position="115"/>
        <end position="126"/>
    </location>
</feature>